<sequence length="45" mass="4998">MTSLSLSINGMPECRIVVSTPDDEETERRAAWLNEKSRSPQGTGF</sequence>
<dbReference type="EMBL" id="JBHSNY010000001">
    <property type="protein sequence ID" value="MFC5632571.1"/>
    <property type="molecule type" value="Genomic_DNA"/>
</dbReference>
<dbReference type="RefSeq" id="WP_381016237.1">
    <property type="nucleotide sequence ID" value="NZ_JBHSNY010000001.1"/>
</dbReference>
<accession>A0ABW0UG98</accession>
<evidence type="ECO:0000313" key="3">
    <source>
        <dbReference type="Proteomes" id="UP001596154"/>
    </source>
</evidence>
<dbReference type="Proteomes" id="UP001596154">
    <property type="component" value="Unassembled WGS sequence"/>
</dbReference>
<proteinExistence type="predicted"/>
<name>A0ABW0UG98_9ACTN</name>
<comment type="caution">
    <text evidence="2">The sequence shown here is derived from an EMBL/GenBank/DDBJ whole genome shotgun (WGS) entry which is preliminary data.</text>
</comment>
<evidence type="ECO:0000256" key="1">
    <source>
        <dbReference type="SAM" id="MobiDB-lite"/>
    </source>
</evidence>
<feature type="region of interest" description="Disordered" evidence="1">
    <location>
        <begin position="19"/>
        <end position="45"/>
    </location>
</feature>
<gene>
    <name evidence="2" type="ORF">ACFPZJ_01945</name>
</gene>
<keyword evidence="3" id="KW-1185">Reference proteome</keyword>
<organism evidence="2 3">
    <name type="scientific">Streptomyces bullii</name>
    <dbReference type="NCBI Taxonomy" id="349910"/>
    <lineage>
        <taxon>Bacteria</taxon>
        <taxon>Bacillati</taxon>
        <taxon>Actinomycetota</taxon>
        <taxon>Actinomycetes</taxon>
        <taxon>Kitasatosporales</taxon>
        <taxon>Streptomycetaceae</taxon>
        <taxon>Streptomyces</taxon>
    </lineage>
</organism>
<evidence type="ECO:0000313" key="2">
    <source>
        <dbReference type="EMBL" id="MFC5632571.1"/>
    </source>
</evidence>
<reference evidence="3" key="1">
    <citation type="journal article" date="2019" name="Int. J. Syst. Evol. Microbiol.">
        <title>The Global Catalogue of Microorganisms (GCM) 10K type strain sequencing project: providing services to taxonomists for standard genome sequencing and annotation.</title>
        <authorList>
            <consortium name="The Broad Institute Genomics Platform"/>
            <consortium name="The Broad Institute Genome Sequencing Center for Infectious Disease"/>
            <person name="Wu L."/>
            <person name="Ma J."/>
        </authorList>
    </citation>
    <scope>NUCLEOTIDE SEQUENCE [LARGE SCALE GENOMIC DNA]</scope>
    <source>
        <strain evidence="3">CGMCC 4.7248</strain>
    </source>
</reference>
<feature type="compositionally biased region" description="Basic and acidic residues" evidence="1">
    <location>
        <begin position="26"/>
        <end position="38"/>
    </location>
</feature>
<protein>
    <submittedName>
        <fullName evidence="2">Uncharacterized protein</fullName>
    </submittedName>
</protein>